<keyword evidence="3 5" id="KW-0067">ATP-binding</keyword>
<proteinExistence type="predicted"/>
<dbReference type="Proteomes" id="UP001527882">
    <property type="component" value="Unassembled WGS sequence"/>
</dbReference>
<dbReference type="InterPro" id="IPR027417">
    <property type="entry name" value="P-loop_NTPase"/>
</dbReference>
<name>A0ABT4QJB0_9BACL</name>
<dbReference type="InterPro" id="IPR050093">
    <property type="entry name" value="ABC_SmlMolc_Importer"/>
</dbReference>
<dbReference type="InterPro" id="IPR017871">
    <property type="entry name" value="ABC_transporter-like_CS"/>
</dbReference>
<organism evidence="5 6">
    <name type="scientific">Paenibacillus gyeongsangnamensis</name>
    <dbReference type="NCBI Taxonomy" id="3388067"/>
    <lineage>
        <taxon>Bacteria</taxon>
        <taxon>Bacillati</taxon>
        <taxon>Bacillota</taxon>
        <taxon>Bacilli</taxon>
        <taxon>Bacillales</taxon>
        <taxon>Paenibacillaceae</taxon>
        <taxon>Paenibacillus</taxon>
    </lineage>
</organism>
<feature type="domain" description="ABC transporter" evidence="4">
    <location>
        <begin position="4"/>
        <end position="242"/>
    </location>
</feature>
<dbReference type="SMART" id="SM00382">
    <property type="entry name" value="AAA"/>
    <property type="match status" value="1"/>
</dbReference>
<evidence type="ECO:0000256" key="2">
    <source>
        <dbReference type="ARBA" id="ARBA00022741"/>
    </source>
</evidence>
<dbReference type="InterPro" id="IPR013611">
    <property type="entry name" value="Transp-assoc_OB_typ2"/>
</dbReference>
<keyword evidence="1" id="KW-0813">Transport</keyword>
<dbReference type="SUPFAM" id="SSF52540">
    <property type="entry name" value="P-loop containing nucleoside triphosphate hydrolases"/>
    <property type="match status" value="1"/>
</dbReference>
<dbReference type="InterPro" id="IPR003593">
    <property type="entry name" value="AAA+_ATPase"/>
</dbReference>
<evidence type="ECO:0000259" key="4">
    <source>
        <dbReference type="PROSITE" id="PS50893"/>
    </source>
</evidence>
<dbReference type="InterPro" id="IPR003439">
    <property type="entry name" value="ABC_transporter-like_ATP-bd"/>
</dbReference>
<dbReference type="Gene3D" id="3.40.50.300">
    <property type="entry name" value="P-loop containing nucleotide triphosphate hydrolases"/>
    <property type="match status" value="1"/>
</dbReference>
<dbReference type="RefSeq" id="WP_269885495.1">
    <property type="nucleotide sequence ID" value="NZ_JAQAGZ010000029.1"/>
</dbReference>
<comment type="caution">
    <text evidence="5">The sequence shown here is derived from an EMBL/GenBank/DDBJ whole genome shotgun (WGS) entry which is preliminary data.</text>
</comment>
<reference evidence="5 6" key="1">
    <citation type="submission" date="2022-12" db="EMBL/GenBank/DDBJ databases">
        <title>Draft genome sequence of Paenibacillus sp. dW9.</title>
        <authorList>
            <person name="Choi E.-W."/>
            <person name="Kim D.-U."/>
        </authorList>
    </citation>
    <scope>NUCLEOTIDE SEQUENCE [LARGE SCALE GENOMIC DNA]</scope>
    <source>
        <strain evidence="6">dW9</strain>
    </source>
</reference>
<dbReference type="Pfam" id="PF08402">
    <property type="entry name" value="TOBE_2"/>
    <property type="match status" value="1"/>
</dbReference>
<dbReference type="InterPro" id="IPR008995">
    <property type="entry name" value="Mo/tungstate-bd_C_term_dom"/>
</dbReference>
<evidence type="ECO:0000256" key="3">
    <source>
        <dbReference type="ARBA" id="ARBA00022840"/>
    </source>
</evidence>
<accession>A0ABT4QJB0</accession>
<dbReference type="PROSITE" id="PS50893">
    <property type="entry name" value="ABC_TRANSPORTER_2"/>
    <property type="match status" value="1"/>
</dbReference>
<keyword evidence="6" id="KW-1185">Reference proteome</keyword>
<evidence type="ECO:0000256" key="1">
    <source>
        <dbReference type="ARBA" id="ARBA00022448"/>
    </source>
</evidence>
<dbReference type="Pfam" id="PF00005">
    <property type="entry name" value="ABC_tran"/>
    <property type="match status" value="1"/>
</dbReference>
<evidence type="ECO:0000313" key="5">
    <source>
        <dbReference type="EMBL" id="MCZ8516962.1"/>
    </source>
</evidence>
<evidence type="ECO:0000313" key="6">
    <source>
        <dbReference type="Proteomes" id="UP001527882"/>
    </source>
</evidence>
<gene>
    <name evidence="5" type="ORF">O9H85_32320</name>
</gene>
<dbReference type="PANTHER" id="PTHR42781">
    <property type="entry name" value="SPERMIDINE/PUTRESCINE IMPORT ATP-BINDING PROTEIN POTA"/>
    <property type="match status" value="1"/>
</dbReference>
<dbReference type="PROSITE" id="PS00211">
    <property type="entry name" value="ABC_TRANSPORTER_1"/>
    <property type="match status" value="1"/>
</dbReference>
<dbReference type="GO" id="GO:0005524">
    <property type="term" value="F:ATP binding"/>
    <property type="evidence" value="ECO:0007669"/>
    <property type="project" value="UniProtKB-KW"/>
</dbReference>
<sequence length="365" mass="40738">MPDLHVMNIEKIYPGKNKKVAAPAFSLQSVNLSVQEGEFFALLGPSGCGKTTLLKLVAGLLTPDQGEIRLGLESITSLPAEQRGFGMVFQQPLLFPHMTVDENVAFGLKMQGVGKKERLAQARNMLEAVGLKDFGSRNPSELSGGQQQRVSLARAIVTRPKLLLMDEPFSALDPGLRDEMRELVKRIHREYAITILFVTHDRGEAFHLADRIAVMKGGKVLQVASPRDLYENPNSLEVAYFMGAKNVLEGDCHDGIFSANGFSLRLDERMDTSCGHGCLILRPEYLSVALRGGERKQEEASHWRSLDGRVTEVLFHQGLYCFRIQVGYGVLEVLEKTTEQEQPKIGDTVTVRFNIRKMLFFPRVH</sequence>
<dbReference type="PANTHER" id="PTHR42781:SF4">
    <property type="entry name" value="SPERMIDINE_PUTRESCINE IMPORT ATP-BINDING PROTEIN POTA"/>
    <property type="match status" value="1"/>
</dbReference>
<dbReference type="SUPFAM" id="SSF50331">
    <property type="entry name" value="MOP-like"/>
    <property type="match status" value="1"/>
</dbReference>
<keyword evidence="2" id="KW-0547">Nucleotide-binding</keyword>
<protein>
    <submittedName>
        <fullName evidence="5">ABC transporter ATP-binding protein</fullName>
    </submittedName>
</protein>
<dbReference type="EMBL" id="JAQAGZ010000029">
    <property type="protein sequence ID" value="MCZ8516962.1"/>
    <property type="molecule type" value="Genomic_DNA"/>
</dbReference>